<comment type="caution">
    <text evidence="4">The sequence shown here is derived from an EMBL/GenBank/DDBJ whole genome shotgun (WGS) entry which is preliminary data.</text>
</comment>
<gene>
    <name evidence="4" type="ORF">ACFOOI_04465</name>
</gene>
<dbReference type="PANTHER" id="PTHR33734:SF22">
    <property type="entry name" value="MEMBRANE-BOUND LYTIC MUREIN TRANSGLYCOSYLASE D"/>
    <property type="match status" value="1"/>
</dbReference>
<dbReference type="CDD" id="cd00118">
    <property type="entry name" value="LysM"/>
    <property type="match status" value="2"/>
</dbReference>
<accession>A0ABV7YSF7</accession>
<evidence type="ECO:0000256" key="1">
    <source>
        <dbReference type="SAM" id="MobiDB-lite"/>
    </source>
</evidence>
<dbReference type="SMART" id="SM00257">
    <property type="entry name" value="LysM"/>
    <property type="match status" value="2"/>
</dbReference>
<keyword evidence="5" id="KW-1185">Reference proteome</keyword>
<proteinExistence type="predicted"/>
<name>A0ABV7YSF7_9BACT</name>
<dbReference type="EMBL" id="JBHRYQ010000001">
    <property type="protein sequence ID" value="MFC3809896.1"/>
    <property type="molecule type" value="Genomic_DNA"/>
</dbReference>
<dbReference type="InterPro" id="IPR036779">
    <property type="entry name" value="LysM_dom_sf"/>
</dbReference>
<feature type="region of interest" description="Disordered" evidence="1">
    <location>
        <begin position="87"/>
        <end position="111"/>
    </location>
</feature>
<evidence type="ECO:0000313" key="4">
    <source>
        <dbReference type="EMBL" id="MFC3809896.1"/>
    </source>
</evidence>
<dbReference type="RefSeq" id="WP_379835522.1">
    <property type="nucleotide sequence ID" value="NZ_JBHRYQ010000001.1"/>
</dbReference>
<feature type="domain" description="LysM" evidence="3">
    <location>
        <begin position="120"/>
        <end position="164"/>
    </location>
</feature>
<dbReference type="PROSITE" id="PS51782">
    <property type="entry name" value="LYSM"/>
    <property type="match status" value="2"/>
</dbReference>
<dbReference type="Proteomes" id="UP001595616">
    <property type="component" value="Unassembled WGS sequence"/>
</dbReference>
<dbReference type="PANTHER" id="PTHR33734">
    <property type="entry name" value="LYSM DOMAIN-CONTAINING GPI-ANCHORED PROTEIN 2"/>
    <property type="match status" value="1"/>
</dbReference>
<evidence type="ECO:0000259" key="3">
    <source>
        <dbReference type="PROSITE" id="PS51782"/>
    </source>
</evidence>
<evidence type="ECO:0000256" key="2">
    <source>
        <dbReference type="SAM" id="Phobius"/>
    </source>
</evidence>
<dbReference type="Gene3D" id="3.10.350.10">
    <property type="entry name" value="LysM domain"/>
    <property type="match status" value="2"/>
</dbReference>
<evidence type="ECO:0000313" key="5">
    <source>
        <dbReference type="Proteomes" id="UP001595616"/>
    </source>
</evidence>
<dbReference type="SUPFAM" id="SSF54106">
    <property type="entry name" value="LysM domain"/>
    <property type="match status" value="2"/>
</dbReference>
<keyword evidence="2" id="KW-1133">Transmembrane helix</keyword>
<feature type="compositionally biased region" description="Basic and acidic residues" evidence="1">
    <location>
        <begin position="95"/>
        <end position="111"/>
    </location>
</feature>
<feature type="transmembrane region" description="Helical" evidence="2">
    <location>
        <begin position="20"/>
        <end position="37"/>
    </location>
</feature>
<protein>
    <submittedName>
        <fullName evidence="4">LysM peptidoglycan-binding domain-containing protein</fullName>
    </submittedName>
</protein>
<dbReference type="InterPro" id="IPR018392">
    <property type="entry name" value="LysM"/>
</dbReference>
<keyword evidence="2" id="KW-0472">Membrane</keyword>
<feature type="domain" description="LysM" evidence="3">
    <location>
        <begin position="169"/>
        <end position="218"/>
    </location>
</feature>
<dbReference type="Pfam" id="PF01476">
    <property type="entry name" value="LysM"/>
    <property type="match status" value="2"/>
</dbReference>
<organism evidence="4 5">
    <name type="scientific">Lacihabitans lacunae</name>
    <dbReference type="NCBI Taxonomy" id="1028214"/>
    <lineage>
        <taxon>Bacteria</taxon>
        <taxon>Pseudomonadati</taxon>
        <taxon>Bacteroidota</taxon>
        <taxon>Cytophagia</taxon>
        <taxon>Cytophagales</taxon>
        <taxon>Leadbetterellaceae</taxon>
        <taxon>Lacihabitans</taxon>
    </lineage>
</organism>
<sequence>MEFEERNPKPEEKTSGLPTVVLFILIGIICLLLYAGWHMMSDDASKVGDLKEATSEGIDGKEYLEADSSQNMEYAQQTEMPVETEVATATPTPEPEIKVETPKPAETKAAEPVKLSGESVVHTVKEGETFFGIGNKFNVTAATLKKLNPGVDPNGIKVGVTKITIPIQGYHTVGPGDILRVVGEKYNVSVDLLMSANGKTKNMASRGEKLVIPYSVKK</sequence>
<keyword evidence="2" id="KW-0812">Transmembrane</keyword>
<reference evidence="5" key="1">
    <citation type="journal article" date="2019" name="Int. J. Syst. Evol. Microbiol.">
        <title>The Global Catalogue of Microorganisms (GCM) 10K type strain sequencing project: providing services to taxonomists for standard genome sequencing and annotation.</title>
        <authorList>
            <consortium name="The Broad Institute Genomics Platform"/>
            <consortium name="The Broad Institute Genome Sequencing Center for Infectious Disease"/>
            <person name="Wu L."/>
            <person name="Ma J."/>
        </authorList>
    </citation>
    <scope>NUCLEOTIDE SEQUENCE [LARGE SCALE GENOMIC DNA]</scope>
    <source>
        <strain evidence="5">CECT 7956</strain>
    </source>
</reference>